<proteinExistence type="predicted"/>
<organism evidence="2 3">
    <name type="scientific">Prunus persica</name>
    <name type="common">Peach</name>
    <name type="synonym">Amygdalus persica</name>
    <dbReference type="NCBI Taxonomy" id="3760"/>
    <lineage>
        <taxon>Eukaryota</taxon>
        <taxon>Viridiplantae</taxon>
        <taxon>Streptophyta</taxon>
        <taxon>Embryophyta</taxon>
        <taxon>Tracheophyta</taxon>
        <taxon>Spermatophyta</taxon>
        <taxon>Magnoliopsida</taxon>
        <taxon>eudicotyledons</taxon>
        <taxon>Gunneridae</taxon>
        <taxon>Pentapetalae</taxon>
        <taxon>rosids</taxon>
        <taxon>fabids</taxon>
        <taxon>Rosales</taxon>
        <taxon>Rosaceae</taxon>
        <taxon>Amygdaloideae</taxon>
        <taxon>Amygdaleae</taxon>
        <taxon>Prunus</taxon>
    </lineage>
</organism>
<dbReference type="AntiFam" id="ANF00039">
    <property type="entry name" value="Antisense to SRP RNA"/>
</dbReference>
<evidence type="ECO:0000256" key="1">
    <source>
        <dbReference type="SAM" id="MobiDB-lite"/>
    </source>
</evidence>
<feature type="region of interest" description="Disordered" evidence="1">
    <location>
        <begin position="67"/>
        <end position="87"/>
    </location>
</feature>
<dbReference type="EMBL" id="CM007656">
    <property type="protein sequence ID" value="ONI02097.1"/>
    <property type="molecule type" value="Genomic_DNA"/>
</dbReference>
<gene>
    <name evidence="2" type="ORF">PRUPE_6G176800</name>
</gene>
<dbReference type="Gramene" id="ONI02097">
    <property type="protein sequence ID" value="ONI02097"/>
    <property type="gene ID" value="PRUPE_6G176800"/>
</dbReference>
<keyword evidence="3" id="KW-1185">Reference proteome</keyword>
<dbReference type="Proteomes" id="UP000006882">
    <property type="component" value="Chromosome G6"/>
</dbReference>
<sequence>MWTSLPGHDGSRWHQPVILPLQRAGGRRCSVNPASRGALLFRSHVAQSFRSDHMEQLFAWNGQASKEPYQTQPVNSGPKFHHLNAPT</sequence>
<dbReference type="AlphaFoldDB" id="A0A251NRY3"/>
<reference evidence="2 3" key="1">
    <citation type="journal article" date="2013" name="Nat. Genet.">
        <title>The high-quality draft genome of peach (Prunus persica) identifies unique patterns of genetic diversity, domestication and genome evolution.</title>
        <authorList>
            <consortium name="International Peach Genome Initiative"/>
            <person name="Verde I."/>
            <person name="Abbott A.G."/>
            <person name="Scalabrin S."/>
            <person name="Jung S."/>
            <person name="Shu S."/>
            <person name="Marroni F."/>
            <person name="Zhebentyayeva T."/>
            <person name="Dettori M.T."/>
            <person name="Grimwood J."/>
            <person name="Cattonaro F."/>
            <person name="Zuccolo A."/>
            <person name="Rossini L."/>
            <person name="Jenkins J."/>
            <person name="Vendramin E."/>
            <person name="Meisel L.A."/>
            <person name="Decroocq V."/>
            <person name="Sosinski B."/>
            <person name="Prochnik S."/>
            <person name="Mitros T."/>
            <person name="Policriti A."/>
            <person name="Cipriani G."/>
            <person name="Dondini L."/>
            <person name="Ficklin S."/>
            <person name="Goodstein D.M."/>
            <person name="Xuan P."/>
            <person name="Del Fabbro C."/>
            <person name="Aramini V."/>
            <person name="Copetti D."/>
            <person name="Gonzalez S."/>
            <person name="Horner D.S."/>
            <person name="Falchi R."/>
            <person name="Lucas S."/>
            <person name="Mica E."/>
            <person name="Maldonado J."/>
            <person name="Lazzari B."/>
            <person name="Bielenberg D."/>
            <person name="Pirona R."/>
            <person name="Miculan M."/>
            <person name="Barakat A."/>
            <person name="Testolin R."/>
            <person name="Stella A."/>
            <person name="Tartarini S."/>
            <person name="Tonutti P."/>
            <person name="Arus P."/>
            <person name="Orellana A."/>
            <person name="Wells C."/>
            <person name="Main D."/>
            <person name="Vizzotto G."/>
            <person name="Silva H."/>
            <person name="Salamini F."/>
            <person name="Schmutz J."/>
            <person name="Morgante M."/>
            <person name="Rokhsar D.S."/>
        </authorList>
    </citation>
    <scope>NUCLEOTIDE SEQUENCE [LARGE SCALE GENOMIC DNA]</scope>
    <source>
        <strain evidence="3">cv. Nemared</strain>
    </source>
</reference>
<protein>
    <submittedName>
        <fullName evidence="2">Uncharacterized protein</fullName>
    </submittedName>
</protein>
<evidence type="ECO:0000313" key="3">
    <source>
        <dbReference type="Proteomes" id="UP000006882"/>
    </source>
</evidence>
<accession>A0A251NRY3</accession>
<evidence type="ECO:0000313" key="2">
    <source>
        <dbReference type="EMBL" id="ONI02097.1"/>
    </source>
</evidence>
<name>A0A251NRY3_PRUPE</name>